<evidence type="ECO:0000256" key="4">
    <source>
        <dbReference type="ARBA" id="ARBA00022512"/>
    </source>
</evidence>
<evidence type="ECO:0000256" key="5">
    <source>
        <dbReference type="ARBA" id="ARBA00022525"/>
    </source>
</evidence>
<dbReference type="PANTHER" id="PTHR31018">
    <property type="entry name" value="SPORULATION-SPECIFIC PROTEIN-RELATED"/>
    <property type="match status" value="1"/>
</dbReference>
<evidence type="ECO:0000313" key="10">
    <source>
        <dbReference type="Proteomes" id="UP000000707"/>
    </source>
</evidence>
<keyword evidence="5" id="KW-0964">Secreted</keyword>
<keyword evidence="4" id="KW-0134">Cell wall</keyword>
<accession>G3BAM0</accession>
<organism evidence="10">
    <name type="scientific">Candida tenuis (strain ATCC 10573 / BCRC 21748 / CBS 615 / JCM 9827 / NBRC 10315 / NRRL Y-1498 / VKM Y-70)</name>
    <name type="common">Yeast</name>
    <name type="synonym">Yamadazyma tenuis</name>
    <dbReference type="NCBI Taxonomy" id="590646"/>
    <lineage>
        <taxon>Eukaryota</taxon>
        <taxon>Fungi</taxon>
        <taxon>Dikarya</taxon>
        <taxon>Ascomycota</taxon>
        <taxon>Saccharomycotina</taxon>
        <taxon>Pichiomycetes</taxon>
        <taxon>Debaryomycetaceae</taxon>
        <taxon>Yamadazyma</taxon>
    </lineage>
</organism>
<sequence length="256" mass="28528">MLLINIFFLGLAIAVNATQYFECQIEDPIQSIESFYAISHCESIKGNLVIEDLDVPIIEFKRLREINGDLIIRNSPELVRVESPILGKISGSLKMNELTSLSLISFPSLKSVTGLDWRVIPLLSNVRFSSEISDVQDIIISDTSLTGFSGFRAEQLQTLDINNNRFLEVLNSNVENINGMLHIASNAKSLKLNIPKLRSVNNVSINDVEELDLSALTEVKESMSIYNNNFEELKLPNLERVGGTLSITKNSQLSTI</sequence>
<proteinExistence type="inferred from homology"/>
<evidence type="ECO:0000256" key="7">
    <source>
        <dbReference type="ARBA" id="ARBA00023180"/>
    </source>
</evidence>
<dbReference type="EMBL" id="GL996527">
    <property type="protein sequence ID" value="EGV61438.1"/>
    <property type="molecule type" value="Genomic_DNA"/>
</dbReference>
<keyword evidence="7" id="KW-0325">Glycoprotein</keyword>
<evidence type="ECO:0000256" key="1">
    <source>
        <dbReference type="ARBA" id="ARBA00004191"/>
    </source>
</evidence>
<dbReference type="AlphaFoldDB" id="G3BAM0"/>
<evidence type="ECO:0000313" key="9">
    <source>
        <dbReference type="EMBL" id="EGV61438.1"/>
    </source>
</evidence>
<dbReference type="PANTHER" id="PTHR31018:SF3">
    <property type="entry name" value="RECEPTOR PROTEIN-TYROSINE KINASE"/>
    <property type="match status" value="1"/>
</dbReference>
<evidence type="ECO:0008006" key="11">
    <source>
        <dbReference type="Google" id="ProtNLM"/>
    </source>
</evidence>
<comment type="subcellular location">
    <subcellularLocation>
        <location evidence="2">Cell membrane</location>
        <topology evidence="2">Lipid-anchor</topology>
        <topology evidence="2">GPI-anchor</topology>
    </subcellularLocation>
    <subcellularLocation>
        <location evidence="1">Secreted</location>
        <location evidence="1">Cell wall</location>
    </subcellularLocation>
</comment>
<evidence type="ECO:0000256" key="3">
    <source>
        <dbReference type="ARBA" id="ARBA00005798"/>
    </source>
</evidence>
<gene>
    <name evidence="9" type="ORF">CANTEDRAFT_124121</name>
</gene>
<dbReference type="GO" id="GO:0031505">
    <property type="term" value="P:fungal-type cell wall organization"/>
    <property type="evidence" value="ECO:0007669"/>
    <property type="project" value="TreeGrafter"/>
</dbReference>
<feature type="non-terminal residue" evidence="9">
    <location>
        <position position="256"/>
    </location>
</feature>
<dbReference type="GO" id="GO:0009986">
    <property type="term" value="C:cell surface"/>
    <property type="evidence" value="ECO:0007669"/>
    <property type="project" value="TreeGrafter"/>
</dbReference>
<dbReference type="Proteomes" id="UP000000707">
    <property type="component" value="Unassembled WGS sequence"/>
</dbReference>
<dbReference type="InterPro" id="IPR051648">
    <property type="entry name" value="CWI-Assembly_Regulator"/>
</dbReference>
<dbReference type="SUPFAM" id="SSF52058">
    <property type="entry name" value="L domain-like"/>
    <property type="match status" value="2"/>
</dbReference>
<dbReference type="InterPro" id="IPR036941">
    <property type="entry name" value="Rcpt_L-dom_sf"/>
</dbReference>
<evidence type="ECO:0000256" key="6">
    <source>
        <dbReference type="ARBA" id="ARBA00022729"/>
    </source>
</evidence>
<reference evidence="9 10" key="1">
    <citation type="journal article" date="2011" name="Proc. Natl. Acad. Sci. U.S.A.">
        <title>Comparative genomics of xylose-fermenting fungi for enhanced biofuel production.</title>
        <authorList>
            <person name="Wohlbach D.J."/>
            <person name="Kuo A."/>
            <person name="Sato T.K."/>
            <person name="Potts K.M."/>
            <person name="Salamov A.A."/>
            <person name="LaButti K.M."/>
            <person name="Sun H."/>
            <person name="Clum A."/>
            <person name="Pangilinan J.L."/>
            <person name="Lindquist E.A."/>
            <person name="Lucas S."/>
            <person name="Lapidus A."/>
            <person name="Jin M."/>
            <person name="Gunawan C."/>
            <person name="Balan V."/>
            <person name="Dale B.E."/>
            <person name="Jeffries T.W."/>
            <person name="Zinkel R."/>
            <person name="Barry K.W."/>
            <person name="Grigoriev I.V."/>
            <person name="Gasch A.P."/>
        </authorList>
    </citation>
    <scope>NUCLEOTIDE SEQUENCE [LARGE SCALE GENOMIC DNA]</scope>
    <source>
        <strain evidence="10">ATCC 10573 / BCRC 21748 / CBS 615 / JCM 9827 / NBRC 10315 / NRRL Y-1498 / VKM Y-70</strain>
    </source>
</reference>
<feature type="signal peptide" evidence="8">
    <location>
        <begin position="1"/>
        <end position="17"/>
    </location>
</feature>
<dbReference type="Gene3D" id="3.80.20.20">
    <property type="entry name" value="Receptor L-domain"/>
    <property type="match status" value="2"/>
</dbReference>
<keyword evidence="10" id="KW-1185">Reference proteome</keyword>
<evidence type="ECO:0000256" key="8">
    <source>
        <dbReference type="SAM" id="SignalP"/>
    </source>
</evidence>
<name>G3BAM0_CANTC</name>
<dbReference type="GO" id="GO:0005886">
    <property type="term" value="C:plasma membrane"/>
    <property type="evidence" value="ECO:0007669"/>
    <property type="project" value="UniProtKB-SubCell"/>
</dbReference>
<evidence type="ECO:0000256" key="2">
    <source>
        <dbReference type="ARBA" id="ARBA00004609"/>
    </source>
</evidence>
<protein>
    <recommendedName>
        <fullName evidence="11">L domain-like protein</fullName>
    </recommendedName>
</protein>
<comment type="similarity">
    <text evidence="3">Belongs to the SPS2 family.</text>
</comment>
<dbReference type="GO" id="GO:0009277">
    <property type="term" value="C:fungal-type cell wall"/>
    <property type="evidence" value="ECO:0007669"/>
    <property type="project" value="TreeGrafter"/>
</dbReference>
<dbReference type="OrthoDB" id="536881at2759"/>
<feature type="chain" id="PRO_5003442783" description="L domain-like protein" evidence="8">
    <location>
        <begin position="18"/>
        <end position="256"/>
    </location>
</feature>
<keyword evidence="6 8" id="KW-0732">Signal</keyword>